<gene>
    <name evidence="1" type="ORF">ABZZ21_08895</name>
</gene>
<dbReference type="EMBL" id="JBEXPZ010000009">
    <property type="protein sequence ID" value="MET9844686.1"/>
    <property type="molecule type" value="Genomic_DNA"/>
</dbReference>
<comment type="caution">
    <text evidence="1">The sequence shown here is derived from an EMBL/GenBank/DDBJ whole genome shotgun (WGS) entry which is preliminary data.</text>
</comment>
<dbReference type="EC" id="2.1.-.-" evidence="1"/>
<evidence type="ECO:0000313" key="1">
    <source>
        <dbReference type="EMBL" id="MET9844686.1"/>
    </source>
</evidence>
<reference evidence="1 2" key="1">
    <citation type="submission" date="2024-06" db="EMBL/GenBank/DDBJ databases">
        <title>The Natural Products Discovery Center: Release of the First 8490 Sequenced Strains for Exploring Actinobacteria Biosynthetic Diversity.</title>
        <authorList>
            <person name="Kalkreuter E."/>
            <person name="Kautsar S.A."/>
            <person name="Yang D."/>
            <person name="Bader C.D."/>
            <person name="Teijaro C.N."/>
            <person name="Fluegel L."/>
            <person name="Davis C.M."/>
            <person name="Simpson J.R."/>
            <person name="Lauterbach L."/>
            <person name="Steele A.D."/>
            <person name="Gui C."/>
            <person name="Meng S."/>
            <person name="Li G."/>
            <person name="Viehrig K."/>
            <person name="Ye F."/>
            <person name="Su P."/>
            <person name="Kiefer A.F."/>
            <person name="Nichols A."/>
            <person name="Cepeda A.J."/>
            <person name="Yan W."/>
            <person name="Fan B."/>
            <person name="Jiang Y."/>
            <person name="Adhikari A."/>
            <person name="Zheng C.-J."/>
            <person name="Schuster L."/>
            <person name="Cowan T.M."/>
            <person name="Smanski M.J."/>
            <person name="Chevrette M.G."/>
            <person name="De Carvalho L.P.S."/>
            <person name="Shen B."/>
        </authorList>
    </citation>
    <scope>NUCLEOTIDE SEQUENCE [LARGE SCALE GENOMIC DNA]</scope>
    <source>
        <strain evidence="1 2">NPDC006434</strain>
    </source>
</reference>
<name>A0ABV2UT15_9ACTN</name>
<keyword evidence="1" id="KW-0808">Transferase</keyword>
<keyword evidence="1" id="KW-0489">Methyltransferase</keyword>
<keyword evidence="2" id="KW-1185">Reference proteome</keyword>
<dbReference type="SUPFAM" id="SSF53335">
    <property type="entry name" value="S-adenosyl-L-methionine-dependent methyltransferases"/>
    <property type="match status" value="1"/>
</dbReference>
<evidence type="ECO:0000313" key="2">
    <source>
        <dbReference type="Proteomes" id="UP001550210"/>
    </source>
</evidence>
<dbReference type="InterPro" id="IPR029063">
    <property type="entry name" value="SAM-dependent_MTases_sf"/>
</dbReference>
<accession>A0ABV2UT15</accession>
<sequence length="227" mass="25261">MPLIGPAVDAVHRSARRRLFPGSLTYWEHRYAKGGTSGPGSQDALARFKAEVLNRFVAENGVASVVEFGCGDGRQLELAEYPRYLGLDVSPAGLRCAVARFAGDSTKSFLTFSPRLFSDPAGFVRADLALSLDVIYHLVEDDLYDLHLSQVFGAAGRFVVLYTSDSDTLAAQGHVPPHVRHRPVARDVVERFPRWRLRERVGNRYPCTDSTRPDTSFADFLVYEVRD</sequence>
<protein>
    <submittedName>
        <fullName evidence="1">Class I SAM-dependent methyltransferase</fullName>
        <ecNumber evidence="1">2.1.-.-</ecNumber>
    </submittedName>
</protein>
<organism evidence="1 2">
    <name type="scientific">Streptomyces ossamyceticus</name>
    <dbReference type="NCBI Taxonomy" id="249581"/>
    <lineage>
        <taxon>Bacteria</taxon>
        <taxon>Bacillati</taxon>
        <taxon>Actinomycetota</taxon>
        <taxon>Actinomycetes</taxon>
        <taxon>Kitasatosporales</taxon>
        <taxon>Streptomycetaceae</taxon>
        <taxon>Streptomyces</taxon>
    </lineage>
</organism>
<proteinExistence type="predicted"/>
<dbReference type="Proteomes" id="UP001550210">
    <property type="component" value="Unassembled WGS sequence"/>
</dbReference>
<dbReference type="GO" id="GO:0032259">
    <property type="term" value="P:methylation"/>
    <property type="evidence" value="ECO:0007669"/>
    <property type="project" value="UniProtKB-KW"/>
</dbReference>
<dbReference type="Gene3D" id="3.40.50.150">
    <property type="entry name" value="Vaccinia Virus protein VP39"/>
    <property type="match status" value="1"/>
</dbReference>
<dbReference type="RefSeq" id="WP_355394645.1">
    <property type="nucleotide sequence ID" value="NZ_JBEGHN010000012.1"/>
</dbReference>
<dbReference type="GO" id="GO:0008168">
    <property type="term" value="F:methyltransferase activity"/>
    <property type="evidence" value="ECO:0007669"/>
    <property type="project" value="UniProtKB-KW"/>
</dbReference>